<evidence type="ECO:0000313" key="3">
    <source>
        <dbReference type="Proteomes" id="UP001066276"/>
    </source>
</evidence>
<gene>
    <name evidence="2" type="ORF">NDU88_005156</name>
</gene>
<keyword evidence="3" id="KW-1185">Reference proteome</keyword>
<comment type="caution">
    <text evidence="2">The sequence shown here is derived from an EMBL/GenBank/DDBJ whole genome shotgun (WGS) entry which is preliminary data.</text>
</comment>
<evidence type="ECO:0000313" key="2">
    <source>
        <dbReference type="EMBL" id="KAJ1179926.1"/>
    </source>
</evidence>
<accession>A0AAV7TTZ6</accession>
<name>A0AAV7TTZ6_PLEWA</name>
<proteinExistence type="predicted"/>
<sequence>MESCPGPMSKQQYASRRGALQFQGRAGAWVAGKWRPAAGRCQSSNTRPAGERFNFREEPEPGLPGSGDLPRADVKAAIRVPWGRASISGKSQSLGCREMESCPRPMSKQQNLYLYLLNVN</sequence>
<dbReference type="AlphaFoldDB" id="A0AAV7TTZ6"/>
<dbReference type="EMBL" id="JANPWB010000006">
    <property type="protein sequence ID" value="KAJ1179926.1"/>
    <property type="molecule type" value="Genomic_DNA"/>
</dbReference>
<dbReference type="Proteomes" id="UP001066276">
    <property type="component" value="Chromosome 3_2"/>
</dbReference>
<organism evidence="2 3">
    <name type="scientific">Pleurodeles waltl</name>
    <name type="common">Iberian ribbed newt</name>
    <dbReference type="NCBI Taxonomy" id="8319"/>
    <lineage>
        <taxon>Eukaryota</taxon>
        <taxon>Metazoa</taxon>
        <taxon>Chordata</taxon>
        <taxon>Craniata</taxon>
        <taxon>Vertebrata</taxon>
        <taxon>Euteleostomi</taxon>
        <taxon>Amphibia</taxon>
        <taxon>Batrachia</taxon>
        <taxon>Caudata</taxon>
        <taxon>Salamandroidea</taxon>
        <taxon>Salamandridae</taxon>
        <taxon>Pleurodelinae</taxon>
        <taxon>Pleurodeles</taxon>
    </lineage>
</organism>
<evidence type="ECO:0000256" key="1">
    <source>
        <dbReference type="SAM" id="MobiDB-lite"/>
    </source>
</evidence>
<feature type="region of interest" description="Disordered" evidence="1">
    <location>
        <begin position="38"/>
        <end position="71"/>
    </location>
</feature>
<reference evidence="2" key="1">
    <citation type="journal article" date="2022" name="bioRxiv">
        <title>Sequencing and chromosome-scale assembly of the giantPleurodeles waltlgenome.</title>
        <authorList>
            <person name="Brown T."/>
            <person name="Elewa A."/>
            <person name="Iarovenko S."/>
            <person name="Subramanian E."/>
            <person name="Araus A.J."/>
            <person name="Petzold A."/>
            <person name="Susuki M."/>
            <person name="Suzuki K.-i.T."/>
            <person name="Hayashi T."/>
            <person name="Toyoda A."/>
            <person name="Oliveira C."/>
            <person name="Osipova E."/>
            <person name="Leigh N.D."/>
            <person name="Simon A."/>
            <person name="Yun M.H."/>
        </authorList>
    </citation>
    <scope>NUCLEOTIDE SEQUENCE</scope>
    <source>
        <strain evidence="2">20211129_DDA</strain>
        <tissue evidence="2">Liver</tissue>
    </source>
</reference>
<feature type="compositionally biased region" description="Basic and acidic residues" evidence="1">
    <location>
        <begin position="49"/>
        <end position="59"/>
    </location>
</feature>
<protein>
    <submittedName>
        <fullName evidence="2">Uncharacterized protein</fullName>
    </submittedName>
</protein>